<evidence type="ECO:0000256" key="1">
    <source>
        <dbReference type="SAM" id="MobiDB-lite"/>
    </source>
</evidence>
<dbReference type="AlphaFoldDB" id="A0A183FGM8"/>
<feature type="region of interest" description="Disordered" evidence="1">
    <location>
        <begin position="146"/>
        <end position="193"/>
    </location>
</feature>
<protein>
    <submittedName>
        <fullName evidence="4">Endo/exonuclease/phosphatase domain-containing protein</fullName>
    </submittedName>
</protein>
<dbReference type="WBParaSite" id="HPBE_0000582701-mRNA-1">
    <property type="protein sequence ID" value="HPBE_0000582701-mRNA-1"/>
    <property type="gene ID" value="HPBE_0000582701"/>
</dbReference>
<proteinExistence type="predicted"/>
<gene>
    <name evidence="2" type="ORF">HPBE_LOCUS5828</name>
</gene>
<evidence type="ECO:0000313" key="4">
    <source>
        <dbReference type="WBParaSite" id="HPBE_0000582701-mRNA-1"/>
    </source>
</evidence>
<organism evidence="3 4">
    <name type="scientific">Heligmosomoides polygyrus</name>
    <name type="common">Parasitic roundworm</name>
    <dbReference type="NCBI Taxonomy" id="6339"/>
    <lineage>
        <taxon>Eukaryota</taxon>
        <taxon>Metazoa</taxon>
        <taxon>Ecdysozoa</taxon>
        <taxon>Nematoda</taxon>
        <taxon>Chromadorea</taxon>
        <taxon>Rhabditida</taxon>
        <taxon>Rhabditina</taxon>
        <taxon>Rhabditomorpha</taxon>
        <taxon>Strongyloidea</taxon>
        <taxon>Heligmosomidae</taxon>
        <taxon>Heligmosomoides</taxon>
    </lineage>
</organism>
<evidence type="ECO:0000313" key="3">
    <source>
        <dbReference type="Proteomes" id="UP000050761"/>
    </source>
</evidence>
<dbReference type="Proteomes" id="UP000050761">
    <property type="component" value="Unassembled WGS sequence"/>
</dbReference>
<keyword evidence="3" id="KW-1185">Reference proteome</keyword>
<reference evidence="4" key="2">
    <citation type="submission" date="2019-09" db="UniProtKB">
        <authorList>
            <consortium name="WormBaseParasite"/>
        </authorList>
    </citation>
    <scope>IDENTIFICATION</scope>
</reference>
<dbReference type="SUPFAM" id="SSF56219">
    <property type="entry name" value="DNase I-like"/>
    <property type="match status" value="1"/>
</dbReference>
<dbReference type="Gene3D" id="3.60.10.10">
    <property type="entry name" value="Endonuclease/exonuclease/phosphatase"/>
    <property type="match status" value="1"/>
</dbReference>
<reference evidence="2 3" key="1">
    <citation type="submission" date="2018-11" db="EMBL/GenBank/DDBJ databases">
        <authorList>
            <consortium name="Pathogen Informatics"/>
        </authorList>
    </citation>
    <scope>NUCLEOTIDE SEQUENCE [LARGE SCALE GENOMIC DNA]</scope>
</reference>
<sequence length="258" mass="28671">MWETRWSCRKSRDIGSGLSFGIIVSERFRDSIVSAERFDDRLMKIFVATKERLYHFFSAYAPQSGCSDQTKDEFWNLLDEKTAEVPSKDVIIVAGDLNGHRGAARESGNYQLTPELAKLCRAAIKEDLKERRAEVAGRLAGWLKQQRQASRGGERSGRWDKTTTAAGSTEDDSGGEDPKDCELEGNSEGSTIDSLSRDTVIHSFARTVSMAEQLSVASNAEIPQVAAILQHSAMVSSQYWVFFAVCSGEWILIGPYSR</sequence>
<accession>A0A3P7WX71</accession>
<evidence type="ECO:0000313" key="2">
    <source>
        <dbReference type="EMBL" id="VDO65961.1"/>
    </source>
</evidence>
<feature type="compositionally biased region" description="Basic and acidic residues" evidence="1">
    <location>
        <begin position="152"/>
        <end position="161"/>
    </location>
</feature>
<dbReference type="InterPro" id="IPR036691">
    <property type="entry name" value="Endo/exonu/phosph_ase_sf"/>
</dbReference>
<name>A0A183FGM8_HELPZ</name>
<accession>A0A183FGM8</accession>
<dbReference type="EMBL" id="UZAH01025548">
    <property type="protein sequence ID" value="VDO65961.1"/>
    <property type="molecule type" value="Genomic_DNA"/>
</dbReference>